<dbReference type="RefSeq" id="WP_307350072.1">
    <property type="nucleotide sequence ID" value="NZ_JAUSVS010000005.1"/>
</dbReference>
<evidence type="ECO:0000313" key="1">
    <source>
        <dbReference type="EMBL" id="MDQ0465008.1"/>
    </source>
</evidence>
<accession>A0ABU0ISM4</accession>
<keyword evidence="2" id="KW-1185">Reference proteome</keyword>
<dbReference type="EMBL" id="JAUSVS010000005">
    <property type="protein sequence ID" value="MDQ0465008.1"/>
    <property type="molecule type" value="Genomic_DNA"/>
</dbReference>
<reference evidence="1 2" key="1">
    <citation type="submission" date="2023-07" db="EMBL/GenBank/DDBJ databases">
        <title>Genomic Encyclopedia of Type Strains, Phase IV (KMG-IV): sequencing the most valuable type-strain genomes for metagenomic binning, comparative biology and taxonomic classification.</title>
        <authorList>
            <person name="Goeker M."/>
        </authorList>
    </citation>
    <scope>NUCLEOTIDE SEQUENCE [LARGE SCALE GENOMIC DNA]</scope>
    <source>
        <strain evidence="1 2">DSM 18695</strain>
    </source>
</reference>
<sequence length="657" mass="71854">MSDAQEAPAAPPKLPAAYAPFLPVLEQLSEPMLRILQGQLAQFERMARILEAPDLAEHGDFEGYGGLSQRGDLGQIVQSELLLRTEEPLEFLRRLAESETLYHEKRYADPGVRPAYRVMISIGPGSLGHGRMVALAALFFLARIAHGRKAQLHWCFLPRPEGVVWFDALTPETVRRLLRAASFREMSLDDVEAATALWSDLAKGRAKAGRRLDPVDWTVGARREGAAASVAGGALSFRLGPPSPDGPRAAEVALRQGGRERSRASVSFPDDRVCVSALNDPFRPLAPSQVAGLPALRRELVGWEPRYFTTPERRLAIVRLDDGLLILRFGDKLTLAGCWFAALPPDAVLAGVRVNYSMLTLLTRSRRSGSDRMALGRFLLDSDRRFPPIVRSQAVATEHLFAKQSPYAIPPIFETPEIRFYSTSGHAFELGPYRSDHDLGFGPLYKAPQIVGVSGLYHIVRDDAGGGALLRVLKPGSGLVDSFREGVDPVALSRLYGLTYSRSDRSLAYSLAPNRWTLPASLGPRPGVVEERALDLTVTRDENLLSARPHRGGLAVRVWSDLRAGGAGVVRSFRREADGEIVQKQPNVKLGDDAAHIVKLELGEEGILALTVTAEGTPAELLILRHNKRTGRTGTTRFDLPALRDTAKEIDVSALDG</sequence>
<gene>
    <name evidence="1" type="ORF">QO010_002792</name>
</gene>
<organism evidence="1 2">
    <name type="scientific">Caulobacter ginsengisoli</name>
    <dbReference type="NCBI Taxonomy" id="400775"/>
    <lineage>
        <taxon>Bacteria</taxon>
        <taxon>Pseudomonadati</taxon>
        <taxon>Pseudomonadota</taxon>
        <taxon>Alphaproteobacteria</taxon>
        <taxon>Caulobacterales</taxon>
        <taxon>Caulobacteraceae</taxon>
        <taxon>Caulobacter</taxon>
    </lineage>
</organism>
<proteinExistence type="predicted"/>
<comment type="caution">
    <text evidence="1">The sequence shown here is derived from an EMBL/GenBank/DDBJ whole genome shotgun (WGS) entry which is preliminary data.</text>
</comment>
<dbReference type="Proteomes" id="UP001228905">
    <property type="component" value="Unassembled WGS sequence"/>
</dbReference>
<evidence type="ECO:0000313" key="2">
    <source>
        <dbReference type="Proteomes" id="UP001228905"/>
    </source>
</evidence>
<protein>
    <submittedName>
        <fullName evidence="1">Uncharacterized protein</fullName>
    </submittedName>
</protein>
<name>A0ABU0ISM4_9CAUL</name>